<dbReference type="AlphaFoldDB" id="A0A8H6S2B8"/>
<evidence type="ECO:0000313" key="3">
    <source>
        <dbReference type="EMBL" id="KAF7291935.1"/>
    </source>
</evidence>
<comment type="caution">
    <text evidence="3">The sequence shown here is derived from an EMBL/GenBank/DDBJ whole genome shotgun (WGS) entry which is preliminary data.</text>
</comment>
<dbReference type="InterPro" id="IPR055592">
    <property type="entry name" value="DUF7168"/>
</dbReference>
<feature type="compositionally biased region" description="Polar residues" evidence="1">
    <location>
        <begin position="246"/>
        <end position="260"/>
    </location>
</feature>
<reference evidence="3" key="1">
    <citation type="submission" date="2020-05" db="EMBL/GenBank/DDBJ databases">
        <title>Mycena genomes resolve the evolution of fungal bioluminescence.</title>
        <authorList>
            <person name="Tsai I.J."/>
        </authorList>
    </citation>
    <scope>NUCLEOTIDE SEQUENCE</scope>
    <source>
        <strain evidence="3">171206Taipei</strain>
    </source>
</reference>
<feature type="compositionally biased region" description="Basic and acidic residues" evidence="1">
    <location>
        <begin position="156"/>
        <end position="202"/>
    </location>
</feature>
<feature type="compositionally biased region" description="Polar residues" evidence="1">
    <location>
        <begin position="209"/>
        <end position="224"/>
    </location>
</feature>
<dbReference type="Proteomes" id="UP000636479">
    <property type="component" value="Unassembled WGS sequence"/>
</dbReference>
<name>A0A8H6S2B8_9AGAR</name>
<organism evidence="3 4">
    <name type="scientific">Mycena indigotica</name>
    <dbReference type="NCBI Taxonomy" id="2126181"/>
    <lineage>
        <taxon>Eukaryota</taxon>
        <taxon>Fungi</taxon>
        <taxon>Dikarya</taxon>
        <taxon>Basidiomycota</taxon>
        <taxon>Agaricomycotina</taxon>
        <taxon>Agaricomycetes</taxon>
        <taxon>Agaricomycetidae</taxon>
        <taxon>Agaricales</taxon>
        <taxon>Marasmiineae</taxon>
        <taxon>Mycenaceae</taxon>
        <taxon>Mycena</taxon>
    </lineage>
</organism>
<keyword evidence="4" id="KW-1185">Reference proteome</keyword>
<protein>
    <submittedName>
        <fullName evidence="3">DUF2786 domain-containing protein</fullName>
    </submittedName>
</protein>
<sequence length="351" mass="39696">MLGRHNVTQADIMAHESDADKLKRAGQSVVSIRSTVSPNKPVDQTTWALTLSDAMDEFFDCQSYITDFRDTLRPRLEFTFYGLAEQTVTAAHAFEMSYNLVSAWSLKPKVGKGIHKRNCYCNGTADALYKMALAEKDRDKQRAARREAERLKAREWEEAEEERMRLDRLKDPQVTTDRDTPDRKVKVEEVPDEDVLRKKNVGDEDTEPSPAQYQTASHKTFNATDKNDLDLDKELAKAEERARNRAPSTSESTPTKPQSTLVVAAQASAVVVLPKEEEGGSDSPWNSVMQLVKFRETSKAIADEYLKQSGIKLSGGRQRIPLKIKDDRAWEAYETGRERCSEDRRASTTTS</sequence>
<feature type="compositionally biased region" description="Basic and acidic residues" evidence="1">
    <location>
        <begin position="225"/>
        <end position="243"/>
    </location>
</feature>
<dbReference type="OrthoDB" id="3067443at2759"/>
<dbReference type="EMBL" id="JACAZF010000012">
    <property type="protein sequence ID" value="KAF7291935.1"/>
    <property type="molecule type" value="Genomic_DNA"/>
</dbReference>
<feature type="region of interest" description="Disordered" evidence="1">
    <location>
        <begin position="156"/>
        <end position="260"/>
    </location>
</feature>
<evidence type="ECO:0000256" key="1">
    <source>
        <dbReference type="SAM" id="MobiDB-lite"/>
    </source>
</evidence>
<proteinExistence type="predicted"/>
<evidence type="ECO:0000313" key="4">
    <source>
        <dbReference type="Proteomes" id="UP000636479"/>
    </source>
</evidence>
<dbReference type="GeneID" id="59351210"/>
<dbReference type="RefSeq" id="XP_037214662.1">
    <property type="nucleotide sequence ID" value="XM_037368694.1"/>
</dbReference>
<gene>
    <name evidence="3" type="ORF">MIND_01219000</name>
</gene>
<accession>A0A8H6S2B8</accession>
<evidence type="ECO:0000259" key="2">
    <source>
        <dbReference type="Pfam" id="PF23771"/>
    </source>
</evidence>
<feature type="domain" description="DUF7168" evidence="2">
    <location>
        <begin position="25"/>
        <end position="158"/>
    </location>
</feature>
<dbReference type="Pfam" id="PF23771">
    <property type="entry name" value="DUF7168"/>
    <property type="match status" value="1"/>
</dbReference>